<comment type="caution">
    <text evidence="1">The sequence shown here is derived from an EMBL/GenBank/DDBJ whole genome shotgun (WGS) entry which is preliminary data.</text>
</comment>
<protein>
    <submittedName>
        <fullName evidence="1">Uncharacterized protein</fullName>
    </submittedName>
</protein>
<dbReference type="EMBL" id="CM044706">
    <property type="protein sequence ID" value="KAI5658902.1"/>
    <property type="molecule type" value="Genomic_DNA"/>
</dbReference>
<sequence length="252" mass="27196">MVRPNGSGGDDDLGPVTDRTSRVEGRTIIASSRGVRGRRSTFDFPATPTHLAPSFHHGTGEPGSSTQPPAMFGTAPQDLSCSTHGYSHVEYGVSSSIPYVPRPTDRVGEEQERVGSLHIEGEMDEKGDDDDDGSDDDQDKGDDAGDEEQPVPVAPMAHSSRSDECPRHGKRKGMTGNFISVMSKIVGSRNRRLEVAREVSAPTQKRKKVKASDWEQTGPTEGGPIDPELILSYDGHVVGPIWHGQDHGSLKF</sequence>
<reference evidence="2" key="1">
    <citation type="journal article" date="2023" name="Nat. Plants">
        <title>Single-cell RNA sequencing provides a high-resolution roadmap for understanding the multicellular compartmentation of specialized metabolism.</title>
        <authorList>
            <person name="Sun S."/>
            <person name="Shen X."/>
            <person name="Li Y."/>
            <person name="Li Y."/>
            <person name="Wang S."/>
            <person name="Li R."/>
            <person name="Zhang H."/>
            <person name="Shen G."/>
            <person name="Guo B."/>
            <person name="Wei J."/>
            <person name="Xu J."/>
            <person name="St-Pierre B."/>
            <person name="Chen S."/>
            <person name="Sun C."/>
        </authorList>
    </citation>
    <scope>NUCLEOTIDE SEQUENCE [LARGE SCALE GENOMIC DNA]</scope>
</reference>
<evidence type="ECO:0000313" key="1">
    <source>
        <dbReference type="EMBL" id="KAI5658902.1"/>
    </source>
</evidence>
<proteinExistence type="predicted"/>
<keyword evidence="2" id="KW-1185">Reference proteome</keyword>
<organism evidence="1 2">
    <name type="scientific">Catharanthus roseus</name>
    <name type="common">Madagascar periwinkle</name>
    <name type="synonym">Vinca rosea</name>
    <dbReference type="NCBI Taxonomy" id="4058"/>
    <lineage>
        <taxon>Eukaryota</taxon>
        <taxon>Viridiplantae</taxon>
        <taxon>Streptophyta</taxon>
        <taxon>Embryophyta</taxon>
        <taxon>Tracheophyta</taxon>
        <taxon>Spermatophyta</taxon>
        <taxon>Magnoliopsida</taxon>
        <taxon>eudicotyledons</taxon>
        <taxon>Gunneridae</taxon>
        <taxon>Pentapetalae</taxon>
        <taxon>asterids</taxon>
        <taxon>lamiids</taxon>
        <taxon>Gentianales</taxon>
        <taxon>Apocynaceae</taxon>
        <taxon>Rauvolfioideae</taxon>
        <taxon>Vinceae</taxon>
        <taxon>Catharanthinae</taxon>
        <taxon>Catharanthus</taxon>
    </lineage>
</organism>
<gene>
    <name evidence="1" type="ORF">M9H77_27695</name>
</gene>
<accession>A0ACC0AD84</accession>
<dbReference type="Proteomes" id="UP001060085">
    <property type="component" value="Linkage Group LG06"/>
</dbReference>
<evidence type="ECO:0000313" key="2">
    <source>
        <dbReference type="Proteomes" id="UP001060085"/>
    </source>
</evidence>
<name>A0ACC0AD84_CATRO</name>